<accession>U5Q2Q5</accession>
<feature type="signal peptide" evidence="1">
    <location>
        <begin position="1"/>
        <end position="17"/>
    </location>
</feature>
<evidence type="ECO:0000313" key="2">
    <source>
        <dbReference type="EMBL" id="AGY49269.1"/>
    </source>
</evidence>
<reference evidence="2" key="2">
    <citation type="submission" date="2013-04" db="EMBL/GenBank/DDBJ databases">
        <authorList>
            <person name="Zhang Y.-N."/>
            <person name="Jin J.-Y."/>
            <person name="Jin R."/>
            <person name="Xia Y.-H."/>
            <person name="Dong S.-L."/>
        </authorList>
    </citation>
    <scope>NUCLEOTIDE SEQUENCE</scope>
</reference>
<dbReference type="SMR" id="U5Q2Q5"/>
<dbReference type="InterPro" id="IPR036682">
    <property type="entry name" value="OS_D_A10/PebIII_sf"/>
</dbReference>
<reference evidence="2" key="1">
    <citation type="journal article" date="2013" name="PLoS ONE">
        <title>Differential expression patterns in chemosensory and non-chemosensory tissues of putative chemosensory genes identified by transcriptome analysis of insect pest the purple stem borer Sesamia inferens (Walker).</title>
        <authorList>
            <person name="Zhang Y.N."/>
            <person name="Jin J.Y."/>
            <person name="Jin R."/>
            <person name="Xia Y.H."/>
            <person name="Zhou J.J."/>
            <person name="Deng J.Y."/>
            <person name="Dong S.L."/>
        </authorList>
    </citation>
    <scope>NUCLEOTIDE SEQUENCE</scope>
</reference>
<dbReference type="PANTHER" id="PTHR11257:SF12">
    <property type="entry name" value="EJACULATORY BULB-SPECIFIC PROTEIN 3-RELATED"/>
    <property type="match status" value="1"/>
</dbReference>
<dbReference type="AlphaFoldDB" id="U5Q2Q5"/>
<dbReference type="EMBL" id="KC907756">
    <property type="protein sequence ID" value="AGY49269.1"/>
    <property type="molecule type" value="mRNA"/>
</dbReference>
<organism evidence="2">
    <name type="scientific">Sesamia inferens</name>
    <name type="common">Purple stem borer</name>
    <dbReference type="NCBI Taxonomy" id="492764"/>
    <lineage>
        <taxon>Eukaryota</taxon>
        <taxon>Metazoa</taxon>
        <taxon>Ecdysozoa</taxon>
        <taxon>Arthropoda</taxon>
        <taxon>Hexapoda</taxon>
        <taxon>Insecta</taxon>
        <taxon>Pterygota</taxon>
        <taxon>Neoptera</taxon>
        <taxon>Endopterygota</taxon>
        <taxon>Lepidoptera</taxon>
        <taxon>Glossata</taxon>
        <taxon>Ditrysia</taxon>
        <taxon>Noctuoidea</taxon>
        <taxon>Noctuidae</taxon>
        <taxon>Amphipyrinae</taxon>
        <taxon>Sesamia</taxon>
    </lineage>
</organism>
<dbReference type="Gene3D" id="1.10.2080.10">
    <property type="entry name" value="Insect odorant-binding protein A10/Ejaculatory bulb-specific protein 3"/>
    <property type="match status" value="1"/>
</dbReference>
<sequence length="128" mass="14708">MMKFAILLCVMVAAVMAEEKYTDKYDNIDLDEILSNKRLLMAYVNCVLDKGKCSPEGKELKDHLSDAIETGCKKCTEAQEKGTYKVIEHLIKNELDIWRELCDKFDPTGTWRKKYEDRAKANGIVIPE</sequence>
<dbReference type="InterPro" id="IPR005055">
    <property type="entry name" value="A10/PebIII"/>
</dbReference>
<keyword evidence="1" id="KW-0732">Signal</keyword>
<dbReference type="SUPFAM" id="SSF100910">
    <property type="entry name" value="Chemosensory protein Csp2"/>
    <property type="match status" value="1"/>
</dbReference>
<dbReference type="PANTHER" id="PTHR11257">
    <property type="entry name" value="CHEMOSENSORY PROTEIN-RELATED"/>
    <property type="match status" value="1"/>
</dbReference>
<dbReference type="Pfam" id="PF03392">
    <property type="entry name" value="OS-D"/>
    <property type="match status" value="1"/>
</dbReference>
<evidence type="ECO:0000256" key="1">
    <source>
        <dbReference type="SAM" id="SignalP"/>
    </source>
</evidence>
<protein>
    <submittedName>
        <fullName evidence="2">Putative chemosensory protein</fullName>
    </submittedName>
</protein>
<name>U5Q2Q5_SESIF</name>
<proteinExistence type="evidence at transcript level"/>
<feature type="chain" id="PRO_5004663665" evidence="1">
    <location>
        <begin position="18"/>
        <end position="128"/>
    </location>
</feature>